<proteinExistence type="predicted"/>
<comment type="caution">
    <text evidence="1">The sequence shown here is derived from an EMBL/GenBank/DDBJ whole genome shotgun (WGS) entry which is preliminary data.</text>
</comment>
<dbReference type="AlphaFoldDB" id="A0A4Q7X7H2"/>
<keyword evidence="2" id="KW-1185">Reference proteome</keyword>
<accession>A0A4Q7X7H2</accession>
<reference evidence="1 2" key="1">
    <citation type="journal article" date="2015" name="Stand. Genomic Sci.">
        <title>Genomic Encyclopedia of Bacterial and Archaeal Type Strains, Phase III: the genomes of soil and plant-associated and newly described type strains.</title>
        <authorList>
            <person name="Whitman W.B."/>
            <person name="Woyke T."/>
            <person name="Klenk H.P."/>
            <person name="Zhou Y."/>
            <person name="Lilburn T.G."/>
            <person name="Beck B.J."/>
            <person name="De Vos P."/>
            <person name="Vandamme P."/>
            <person name="Eisen J.A."/>
            <person name="Garrity G."/>
            <person name="Hugenholtz P."/>
            <person name="Kyrpides N.C."/>
        </authorList>
    </citation>
    <scope>NUCLEOTIDE SEQUENCE [LARGE SCALE GENOMIC DNA]</scope>
    <source>
        <strain evidence="1 2">VKM Ac-2540</strain>
    </source>
</reference>
<sequence>MVGVSAVLGLGGSAGGSGAFALEVSGVAFGVAELVVGVVEFFGEALDGGFEVGFEVFVGVEFCFGLEA</sequence>
<protein>
    <submittedName>
        <fullName evidence="1">Uncharacterized protein</fullName>
    </submittedName>
</protein>
<dbReference type="Proteomes" id="UP000292027">
    <property type="component" value="Unassembled WGS sequence"/>
</dbReference>
<gene>
    <name evidence="1" type="ORF">EV645_1088</name>
</gene>
<dbReference type="EMBL" id="SHKR01000011">
    <property type="protein sequence ID" value="RZU18888.1"/>
    <property type="molecule type" value="Genomic_DNA"/>
</dbReference>
<evidence type="ECO:0000313" key="2">
    <source>
        <dbReference type="Proteomes" id="UP000292027"/>
    </source>
</evidence>
<organism evidence="1 2">
    <name type="scientific">Kribbella rubisoli</name>
    <dbReference type="NCBI Taxonomy" id="3075929"/>
    <lineage>
        <taxon>Bacteria</taxon>
        <taxon>Bacillati</taxon>
        <taxon>Actinomycetota</taxon>
        <taxon>Actinomycetes</taxon>
        <taxon>Propionibacteriales</taxon>
        <taxon>Kribbellaceae</taxon>
        <taxon>Kribbella</taxon>
    </lineage>
</organism>
<evidence type="ECO:0000313" key="1">
    <source>
        <dbReference type="EMBL" id="RZU18888.1"/>
    </source>
</evidence>
<name>A0A4Q7X7H2_9ACTN</name>